<dbReference type="Gene3D" id="2.10.110.10">
    <property type="entry name" value="Cysteine Rich Protein"/>
    <property type="match status" value="1"/>
</dbReference>
<organism evidence="9 10">
    <name type="scientific">Acipenser ruthenus</name>
    <name type="common">Sterlet sturgeon</name>
    <dbReference type="NCBI Taxonomy" id="7906"/>
    <lineage>
        <taxon>Eukaryota</taxon>
        <taxon>Metazoa</taxon>
        <taxon>Chordata</taxon>
        <taxon>Craniata</taxon>
        <taxon>Vertebrata</taxon>
        <taxon>Euteleostomi</taxon>
        <taxon>Actinopterygii</taxon>
        <taxon>Chondrostei</taxon>
        <taxon>Acipenseriformes</taxon>
        <taxon>Acipenseridae</taxon>
        <taxon>Acipenser</taxon>
    </lineage>
</organism>
<accession>A0A444USM5</accession>
<dbReference type="FunFam" id="2.10.110.10:FF:000042">
    <property type="entry name" value="lipoma-preferred partner isoform X1"/>
    <property type="match status" value="1"/>
</dbReference>
<keyword evidence="3 5" id="KW-0862">Zinc</keyword>
<dbReference type="GO" id="GO:0046872">
    <property type="term" value="F:metal ion binding"/>
    <property type="evidence" value="ECO:0007669"/>
    <property type="project" value="UniProtKB-KW"/>
</dbReference>
<reference evidence="9 10" key="1">
    <citation type="submission" date="2019-01" db="EMBL/GenBank/DDBJ databases">
        <title>Draft Genome and Complete Hox-Cluster Characterization of the Sterlet Sturgeon (Acipenser ruthenus).</title>
        <authorList>
            <person name="Wei Q."/>
        </authorList>
    </citation>
    <scope>NUCLEOTIDE SEQUENCE [LARGE SCALE GENOMIC DNA]</scope>
    <source>
        <strain evidence="9">WHYD16114868_AA</strain>
        <tissue evidence="9">Blood</tissue>
    </source>
</reference>
<evidence type="ECO:0000256" key="5">
    <source>
        <dbReference type="PROSITE-ProRule" id="PRU00125"/>
    </source>
</evidence>
<feature type="compositionally biased region" description="Pro residues" evidence="7">
    <location>
        <begin position="148"/>
        <end position="179"/>
    </location>
</feature>
<dbReference type="PANTHER" id="PTHR23248">
    <property type="entry name" value="PHOSPHOLIPID SCRAMBLASE-RELATED"/>
    <property type="match status" value="1"/>
</dbReference>
<evidence type="ECO:0000256" key="6">
    <source>
        <dbReference type="RuleBase" id="RU363116"/>
    </source>
</evidence>
<evidence type="ECO:0000256" key="3">
    <source>
        <dbReference type="ARBA" id="ARBA00022833"/>
    </source>
</evidence>
<keyword evidence="6" id="KW-0564">Palmitate</keyword>
<sequence>MFVSDGQLEVQAPRGTTIGYVVQTWHPFLPKFSIQNASRETVMRVVGPCFACNCCGDINFEEVFTDTDNFGIQFPLDLDVKMKAVLLGACFLIVSYPPPNQPPYPVPQPGGYSVPPYPMAQPGYGDPTQPAPPPGFSVYPQPGGYQPSPQPQPGGYQGPPPHGYQPSPQPQPGGPPPHGYQPAPIAQPGGYQPGPLSPPHGYQPAPTNPGPSPAHDPHNKVTPYSAVPIGVPPGLEYLTQIDQILVHQKVELLEVTSGPVRRQADSRAVKHVWPWKFAPRCSVCGKAIMPERGQEETVRIVALDRSFHVNCYMCEDCGSLLSSEGEGRGCYPLDGHILCKGCSARRIQDLSAKISTDC</sequence>
<evidence type="ECO:0000256" key="7">
    <source>
        <dbReference type="SAM" id="MobiDB-lite"/>
    </source>
</evidence>
<dbReference type="PROSITE" id="PS50023">
    <property type="entry name" value="LIM_DOMAIN_2"/>
    <property type="match status" value="1"/>
</dbReference>
<evidence type="ECO:0000259" key="8">
    <source>
        <dbReference type="PROSITE" id="PS50023"/>
    </source>
</evidence>
<dbReference type="Pfam" id="PF03803">
    <property type="entry name" value="Scramblase"/>
    <property type="match status" value="1"/>
</dbReference>
<feature type="domain" description="LIM zinc-binding" evidence="8">
    <location>
        <begin position="279"/>
        <end position="349"/>
    </location>
</feature>
<dbReference type="SMART" id="SM00132">
    <property type="entry name" value="LIM"/>
    <property type="match status" value="1"/>
</dbReference>
<dbReference type="GO" id="GO:0005886">
    <property type="term" value="C:plasma membrane"/>
    <property type="evidence" value="ECO:0007669"/>
    <property type="project" value="TreeGrafter"/>
</dbReference>
<dbReference type="EMBL" id="SCEB01009974">
    <property type="protein sequence ID" value="RXM91175.1"/>
    <property type="molecule type" value="Genomic_DNA"/>
</dbReference>
<keyword evidence="2 5" id="KW-0479">Metal-binding</keyword>
<dbReference type="CDD" id="cd09357">
    <property type="entry name" value="LIM3_Zyxin_like"/>
    <property type="match status" value="1"/>
</dbReference>
<evidence type="ECO:0000256" key="1">
    <source>
        <dbReference type="ARBA" id="ARBA00005350"/>
    </source>
</evidence>
<evidence type="ECO:0000313" key="9">
    <source>
        <dbReference type="EMBL" id="RXM91175.1"/>
    </source>
</evidence>
<dbReference type="InterPro" id="IPR005552">
    <property type="entry name" value="Scramblase"/>
</dbReference>
<dbReference type="GO" id="GO:0017128">
    <property type="term" value="F:phospholipid scramblase activity"/>
    <property type="evidence" value="ECO:0007669"/>
    <property type="project" value="InterPro"/>
</dbReference>
<dbReference type="Pfam" id="PF00412">
    <property type="entry name" value="LIM"/>
    <property type="match status" value="1"/>
</dbReference>
<dbReference type="SUPFAM" id="SSF57716">
    <property type="entry name" value="Glucocorticoid receptor-like (DNA-binding domain)"/>
    <property type="match status" value="1"/>
</dbReference>
<feature type="region of interest" description="Disordered" evidence="7">
    <location>
        <begin position="117"/>
        <end position="225"/>
    </location>
</feature>
<keyword evidence="10" id="KW-1185">Reference proteome</keyword>
<keyword evidence="4 5" id="KW-0440">LIM domain</keyword>
<proteinExistence type="inferred from homology"/>
<dbReference type="PANTHER" id="PTHR23248:SF37">
    <property type="entry name" value="PHOSPHOLIPID SCRAMBLASE 3"/>
    <property type="match status" value="1"/>
</dbReference>
<comment type="similarity">
    <text evidence="1 6">Belongs to the phospholipid scramblase family.</text>
</comment>
<keyword evidence="6" id="KW-0449">Lipoprotein</keyword>
<gene>
    <name evidence="9" type="ORF">EOD39_21449</name>
</gene>
<dbReference type="Proteomes" id="UP000289886">
    <property type="component" value="Unassembled WGS sequence"/>
</dbReference>
<keyword evidence="6" id="KW-0106">Calcium</keyword>
<keyword evidence="9" id="KW-0675">Receptor</keyword>
<dbReference type="InterPro" id="IPR001781">
    <property type="entry name" value="Znf_LIM"/>
</dbReference>
<evidence type="ECO:0000313" key="10">
    <source>
        <dbReference type="Proteomes" id="UP000289886"/>
    </source>
</evidence>
<dbReference type="PRINTS" id="PR01217">
    <property type="entry name" value="PRICHEXTENSN"/>
</dbReference>
<name>A0A444USM5_ACIRT</name>
<protein>
    <recommendedName>
        <fullName evidence="6">Phospholipid scramblase</fullName>
    </recommendedName>
</protein>
<evidence type="ECO:0000256" key="2">
    <source>
        <dbReference type="ARBA" id="ARBA00022723"/>
    </source>
</evidence>
<dbReference type="AlphaFoldDB" id="A0A444USM5"/>
<comment type="function">
    <text evidence="6">May mediate accelerated ATP-independent bidirectional transbilayer migration of phospholipids upon binding calcium ions that results in a loss of phospholipid asymmetry in the plasma membrane.</text>
</comment>
<comment type="caution">
    <text evidence="9">The sequence shown here is derived from an EMBL/GenBank/DDBJ whole genome shotgun (WGS) entry which is preliminary data.</text>
</comment>
<comment type="cofactor">
    <cofactor evidence="6">
        <name>Ca(2+)</name>
        <dbReference type="ChEBI" id="CHEBI:29108"/>
    </cofactor>
</comment>
<evidence type="ECO:0000256" key="4">
    <source>
        <dbReference type="ARBA" id="ARBA00023038"/>
    </source>
</evidence>